<dbReference type="AlphaFoldDB" id="A0A386HTV5"/>
<evidence type="ECO:0000313" key="2">
    <source>
        <dbReference type="EMBL" id="AYD49387.1"/>
    </source>
</evidence>
<dbReference type="InterPro" id="IPR039552">
    <property type="entry name" value="IS66_C"/>
</dbReference>
<dbReference type="EMBL" id="CP032489">
    <property type="protein sequence ID" value="AYD49387.1"/>
    <property type="molecule type" value="Genomic_DNA"/>
</dbReference>
<protein>
    <submittedName>
        <fullName evidence="2">Transposase domain-containing protein</fullName>
    </submittedName>
</protein>
<dbReference type="Pfam" id="PF13817">
    <property type="entry name" value="DDE_Tnp_IS66_C"/>
    <property type="match status" value="1"/>
</dbReference>
<gene>
    <name evidence="2" type="ORF">D6B99_09585</name>
</gene>
<keyword evidence="3" id="KW-1185">Reference proteome</keyword>
<feature type="domain" description="Transposase IS66 C-terminal" evidence="1">
    <location>
        <begin position="34"/>
        <end position="70"/>
    </location>
</feature>
<proteinExistence type="predicted"/>
<dbReference type="OrthoDB" id="9760067at2"/>
<organism evidence="2 3">
    <name type="scientific">Arachidicoccus soli</name>
    <dbReference type="NCBI Taxonomy" id="2341117"/>
    <lineage>
        <taxon>Bacteria</taxon>
        <taxon>Pseudomonadati</taxon>
        <taxon>Bacteroidota</taxon>
        <taxon>Chitinophagia</taxon>
        <taxon>Chitinophagales</taxon>
        <taxon>Chitinophagaceae</taxon>
        <taxon>Arachidicoccus</taxon>
    </lineage>
</organism>
<accession>A0A386HTV5</accession>
<evidence type="ECO:0000313" key="3">
    <source>
        <dbReference type="Proteomes" id="UP000266118"/>
    </source>
</evidence>
<dbReference type="Proteomes" id="UP000266118">
    <property type="component" value="Chromosome"/>
</dbReference>
<reference evidence="2 3" key="1">
    <citation type="submission" date="2018-09" db="EMBL/GenBank/DDBJ databases">
        <title>Arachidicoccus sp. nov., a bacterium isolated from soil.</title>
        <authorList>
            <person name="Weon H.-Y."/>
            <person name="Kwon S.-W."/>
            <person name="Lee S.A."/>
        </authorList>
    </citation>
    <scope>NUCLEOTIDE SEQUENCE [LARGE SCALE GENOMIC DNA]</scope>
    <source>
        <strain evidence="2 3">KIS59-12</strain>
    </source>
</reference>
<evidence type="ECO:0000259" key="1">
    <source>
        <dbReference type="Pfam" id="PF13817"/>
    </source>
</evidence>
<dbReference type="KEGG" id="ark:D6B99_09585"/>
<name>A0A386HTV5_9BACT</name>
<sequence>MPIFESIEERRLAIFVCSGSEGQLNLVDFKIFYSLFSTCRLHNVNPEKWLMHFFENANGTPKDKLHLLLPQNYAVVPNQQ</sequence>